<reference evidence="3" key="1">
    <citation type="submission" date="2021-01" db="EMBL/GenBank/DDBJ databases">
        <authorList>
            <person name="Corre E."/>
            <person name="Pelletier E."/>
            <person name="Niang G."/>
            <person name="Scheremetjew M."/>
            <person name="Finn R."/>
            <person name="Kale V."/>
            <person name="Holt S."/>
            <person name="Cochrane G."/>
            <person name="Meng A."/>
            <person name="Brown T."/>
            <person name="Cohen L."/>
        </authorList>
    </citation>
    <scope>NUCLEOTIDE SEQUENCE</scope>
    <source>
        <strain evidence="3">S3</strain>
    </source>
</reference>
<accession>A0A7S3MY32</accession>
<evidence type="ECO:0000313" key="3">
    <source>
        <dbReference type="EMBL" id="CAE0330794.1"/>
    </source>
</evidence>
<gene>
    <name evidence="3" type="ORF">SINC0208_LOCUS11426</name>
</gene>
<feature type="compositionally biased region" description="Basic and acidic residues" evidence="1">
    <location>
        <begin position="128"/>
        <end position="152"/>
    </location>
</feature>
<keyword evidence="2" id="KW-0472">Membrane</keyword>
<name>A0A7S3MY32_9SPIT</name>
<keyword evidence="2" id="KW-0812">Transmembrane</keyword>
<feature type="transmembrane region" description="Helical" evidence="2">
    <location>
        <begin position="94"/>
        <end position="120"/>
    </location>
</feature>
<feature type="transmembrane region" description="Helical" evidence="2">
    <location>
        <begin position="12"/>
        <end position="34"/>
    </location>
</feature>
<organism evidence="3">
    <name type="scientific">Strombidium inclinatum</name>
    <dbReference type="NCBI Taxonomy" id="197538"/>
    <lineage>
        <taxon>Eukaryota</taxon>
        <taxon>Sar</taxon>
        <taxon>Alveolata</taxon>
        <taxon>Ciliophora</taxon>
        <taxon>Intramacronucleata</taxon>
        <taxon>Spirotrichea</taxon>
        <taxon>Oligotrichia</taxon>
        <taxon>Strombidiidae</taxon>
        <taxon>Strombidium</taxon>
    </lineage>
</organism>
<proteinExistence type="predicted"/>
<dbReference type="AlphaFoldDB" id="A0A7S3MY32"/>
<evidence type="ECO:0000256" key="2">
    <source>
        <dbReference type="SAM" id="Phobius"/>
    </source>
</evidence>
<feature type="compositionally biased region" description="Acidic residues" evidence="1">
    <location>
        <begin position="153"/>
        <end position="164"/>
    </location>
</feature>
<evidence type="ECO:0000256" key="1">
    <source>
        <dbReference type="SAM" id="MobiDB-lite"/>
    </source>
</evidence>
<dbReference type="EMBL" id="HBIH01028519">
    <property type="protein sequence ID" value="CAE0330794.1"/>
    <property type="molecule type" value="Transcribed_RNA"/>
</dbReference>
<feature type="transmembrane region" description="Helical" evidence="2">
    <location>
        <begin position="46"/>
        <end position="70"/>
    </location>
</feature>
<keyword evidence="2" id="KW-1133">Transmembrane helix</keyword>
<protein>
    <submittedName>
        <fullName evidence="3">Uncharacterized protein</fullName>
    </submittedName>
</protein>
<sequence>MYTLLQDDEDWWYVAVALAFWSLMFIAVTFFITWFTSDNEDSRGRLFVACQFIIYGVTLIAAWNVVYYYYWYKGSNVYTGTADTGYIKQTKKQYIVWSIFLAAVVDFFYAYFICVVRSYARRLAAPKPKKEEKAEDKKEDEGEKMDEAKMDEEAAPMMEGEGEM</sequence>
<feature type="region of interest" description="Disordered" evidence="1">
    <location>
        <begin position="124"/>
        <end position="164"/>
    </location>
</feature>